<dbReference type="InterPro" id="IPR039418">
    <property type="entry name" value="LexA-like"/>
</dbReference>
<evidence type="ECO:0000256" key="11">
    <source>
        <dbReference type="ARBA" id="ARBA00023236"/>
    </source>
</evidence>
<evidence type="ECO:0000259" key="12">
    <source>
        <dbReference type="Pfam" id="PF00717"/>
    </source>
</evidence>
<dbReference type="InterPro" id="IPR036390">
    <property type="entry name" value="WH_DNA-bd_sf"/>
</dbReference>
<dbReference type="InterPro" id="IPR036286">
    <property type="entry name" value="LexA/Signal_pep-like_sf"/>
</dbReference>
<dbReference type="GO" id="GO:0006508">
    <property type="term" value="P:proteolysis"/>
    <property type="evidence" value="ECO:0007669"/>
    <property type="project" value="UniProtKB-KW"/>
</dbReference>
<dbReference type="FunFam" id="2.10.109.10:FF:000001">
    <property type="entry name" value="LexA repressor"/>
    <property type="match status" value="1"/>
</dbReference>
<keyword evidence="8" id="KW-0238">DNA-binding</keyword>
<dbReference type="GO" id="GO:0006281">
    <property type="term" value="P:DNA repair"/>
    <property type="evidence" value="ECO:0007669"/>
    <property type="project" value="UniProtKB-KW"/>
</dbReference>
<evidence type="ECO:0000256" key="6">
    <source>
        <dbReference type="ARBA" id="ARBA00022813"/>
    </source>
</evidence>
<keyword evidence="2" id="KW-0678">Repressor</keyword>
<sequence length="203" mass="22842">MTTLLTKRQNEILNYIRKSLEKEGYPPTFREIAAYFNFSGPRAAEKHLLSLERKGYIRKGKGARAIKILEQTSQKSGVMLPILGQVAAGLPILAEENIMGHLTVDLSIVKKENSYLLKVKGDSMRDAAILDGDYILVNPQPDAETGQIVIAMIEDEVTVKRFIRRNNRIILQPQNPAFRPIVITEETRNFKILGVSGGIIRFH</sequence>
<protein>
    <submittedName>
        <fullName evidence="14">SOS-response repressor and protease LexA</fullName>
        <ecNumber evidence="14">3.4.21.88</ecNumber>
    </submittedName>
</protein>
<dbReference type="Pfam" id="PF00717">
    <property type="entry name" value="Peptidase_S24"/>
    <property type="match status" value="1"/>
</dbReference>
<name>A0A3B1C8F9_9ZZZZ</name>
<dbReference type="EMBL" id="UOGF01000013">
    <property type="protein sequence ID" value="VAX26469.1"/>
    <property type="molecule type" value="Genomic_DNA"/>
</dbReference>
<keyword evidence="9" id="KW-0804">Transcription</keyword>
<dbReference type="NCBIfam" id="TIGR00498">
    <property type="entry name" value="lexA"/>
    <property type="match status" value="1"/>
</dbReference>
<keyword evidence="6" id="KW-0068">Autocatalytic cleavage</keyword>
<evidence type="ECO:0000256" key="5">
    <source>
        <dbReference type="ARBA" id="ARBA00022801"/>
    </source>
</evidence>
<dbReference type="InterPro" id="IPR015927">
    <property type="entry name" value="Peptidase_S24_S26A/B/C"/>
</dbReference>
<evidence type="ECO:0000256" key="1">
    <source>
        <dbReference type="ARBA" id="ARBA00007484"/>
    </source>
</evidence>
<proteinExistence type="inferred from homology"/>
<evidence type="ECO:0000256" key="2">
    <source>
        <dbReference type="ARBA" id="ARBA00022491"/>
    </source>
</evidence>
<dbReference type="AlphaFoldDB" id="A0A3B1C8F9"/>
<dbReference type="InterPro" id="IPR006197">
    <property type="entry name" value="Peptidase_S24_LexA"/>
</dbReference>
<accession>A0A3B1C8F9</accession>
<feature type="domain" description="Peptidase S24/S26A/S26B/S26C" evidence="12">
    <location>
        <begin position="81"/>
        <end position="195"/>
    </location>
</feature>
<evidence type="ECO:0000256" key="3">
    <source>
        <dbReference type="ARBA" id="ARBA00022705"/>
    </source>
</evidence>
<keyword evidence="7" id="KW-0805">Transcription regulation</keyword>
<keyword evidence="14" id="KW-0645">Protease</keyword>
<dbReference type="GO" id="GO:0004252">
    <property type="term" value="F:serine-type endopeptidase activity"/>
    <property type="evidence" value="ECO:0007669"/>
    <property type="project" value="UniProtKB-EC"/>
</dbReference>
<evidence type="ECO:0000259" key="13">
    <source>
        <dbReference type="Pfam" id="PF01726"/>
    </source>
</evidence>
<evidence type="ECO:0000256" key="9">
    <source>
        <dbReference type="ARBA" id="ARBA00023163"/>
    </source>
</evidence>
<dbReference type="GO" id="GO:0003677">
    <property type="term" value="F:DNA binding"/>
    <property type="evidence" value="ECO:0007669"/>
    <property type="project" value="UniProtKB-KW"/>
</dbReference>
<evidence type="ECO:0000256" key="7">
    <source>
        <dbReference type="ARBA" id="ARBA00023015"/>
    </source>
</evidence>
<feature type="domain" description="LexA repressor DNA-binding" evidence="13">
    <location>
        <begin position="5"/>
        <end position="62"/>
    </location>
</feature>
<dbReference type="GO" id="GO:0009432">
    <property type="term" value="P:SOS response"/>
    <property type="evidence" value="ECO:0007669"/>
    <property type="project" value="UniProtKB-KW"/>
</dbReference>
<evidence type="ECO:0000256" key="4">
    <source>
        <dbReference type="ARBA" id="ARBA00022763"/>
    </source>
</evidence>
<dbReference type="CDD" id="cd06529">
    <property type="entry name" value="S24_LexA-like"/>
    <property type="match status" value="1"/>
</dbReference>
<dbReference type="InterPro" id="IPR006200">
    <property type="entry name" value="LexA"/>
</dbReference>
<dbReference type="EC" id="3.4.21.88" evidence="14"/>
<organism evidence="14">
    <name type="scientific">hydrothermal vent metagenome</name>
    <dbReference type="NCBI Taxonomy" id="652676"/>
    <lineage>
        <taxon>unclassified sequences</taxon>
        <taxon>metagenomes</taxon>
        <taxon>ecological metagenomes</taxon>
    </lineage>
</organism>
<reference evidence="14" key="1">
    <citation type="submission" date="2018-06" db="EMBL/GenBank/DDBJ databases">
        <authorList>
            <person name="Zhirakovskaya E."/>
        </authorList>
    </citation>
    <scope>NUCLEOTIDE SEQUENCE</scope>
</reference>
<dbReference type="PRINTS" id="PR00726">
    <property type="entry name" value="LEXASERPTASE"/>
</dbReference>
<dbReference type="Gene3D" id="1.10.10.10">
    <property type="entry name" value="Winged helix-like DNA-binding domain superfamily/Winged helix DNA-binding domain"/>
    <property type="match status" value="1"/>
</dbReference>
<evidence type="ECO:0000256" key="10">
    <source>
        <dbReference type="ARBA" id="ARBA00023204"/>
    </source>
</evidence>
<keyword evidence="10" id="KW-0234">DNA repair</keyword>
<comment type="similarity">
    <text evidence="1">Belongs to the peptidase S24 family.</text>
</comment>
<keyword evidence="5 14" id="KW-0378">Hydrolase</keyword>
<dbReference type="InterPro" id="IPR006199">
    <property type="entry name" value="LexA_DNA-bd_dom"/>
</dbReference>
<keyword evidence="3" id="KW-0235">DNA replication</keyword>
<keyword evidence="11" id="KW-0742">SOS response</keyword>
<dbReference type="SUPFAM" id="SSF51306">
    <property type="entry name" value="LexA/Signal peptidase"/>
    <property type="match status" value="1"/>
</dbReference>
<dbReference type="Gene3D" id="2.10.109.10">
    <property type="entry name" value="Umud Fragment, subunit A"/>
    <property type="match status" value="1"/>
</dbReference>
<dbReference type="HAMAP" id="MF_00015">
    <property type="entry name" value="LexA"/>
    <property type="match status" value="1"/>
</dbReference>
<dbReference type="PANTHER" id="PTHR33516">
    <property type="entry name" value="LEXA REPRESSOR"/>
    <property type="match status" value="1"/>
</dbReference>
<dbReference type="InterPro" id="IPR036388">
    <property type="entry name" value="WH-like_DNA-bd_sf"/>
</dbReference>
<dbReference type="GO" id="GO:0006260">
    <property type="term" value="P:DNA replication"/>
    <property type="evidence" value="ECO:0007669"/>
    <property type="project" value="UniProtKB-KW"/>
</dbReference>
<dbReference type="InterPro" id="IPR050077">
    <property type="entry name" value="LexA_repressor"/>
</dbReference>
<gene>
    <name evidence="14" type="ORF">MNBD_NITROSPIRAE01-2139</name>
</gene>
<dbReference type="SUPFAM" id="SSF46785">
    <property type="entry name" value="Winged helix' DNA-binding domain"/>
    <property type="match status" value="1"/>
</dbReference>
<dbReference type="Pfam" id="PF01726">
    <property type="entry name" value="LexA_DNA_bind"/>
    <property type="match status" value="1"/>
</dbReference>
<evidence type="ECO:0000313" key="14">
    <source>
        <dbReference type="EMBL" id="VAX26469.1"/>
    </source>
</evidence>
<dbReference type="PANTHER" id="PTHR33516:SF2">
    <property type="entry name" value="LEXA REPRESSOR-RELATED"/>
    <property type="match status" value="1"/>
</dbReference>
<evidence type="ECO:0000256" key="8">
    <source>
        <dbReference type="ARBA" id="ARBA00023125"/>
    </source>
</evidence>
<keyword evidence="4" id="KW-0227">DNA damage</keyword>
<dbReference type="GO" id="GO:0045892">
    <property type="term" value="P:negative regulation of DNA-templated transcription"/>
    <property type="evidence" value="ECO:0007669"/>
    <property type="project" value="InterPro"/>
</dbReference>